<dbReference type="AlphaFoldDB" id="A0A9D4BY64"/>
<evidence type="ECO:0000313" key="2">
    <source>
        <dbReference type="Proteomes" id="UP000828390"/>
    </source>
</evidence>
<name>A0A9D4BY64_DREPO</name>
<protein>
    <submittedName>
        <fullName evidence="1">Uncharacterized protein</fullName>
    </submittedName>
</protein>
<evidence type="ECO:0000313" key="1">
    <source>
        <dbReference type="EMBL" id="KAH3713122.1"/>
    </source>
</evidence>
<reference evidence="1" key="1">
    <citation type="journal article" date="2019" name="bioRxiv">
        <title>The Genome of the Zebra Mussel, Dreissena polymorpha: A Resource for Invasive Species Research.</title>
        <authorList>
            <person name="McCartney M.A."/>
            <person name="Auch B."/>
            <person name="Kono T."/>
            <person name="Mallez S."/>
            <person name="Zhang Y."/>
            <person name="Obille A."/>
            <person name="Becker A."/>
            <person name="Abrahante J.E."/>
            <person name="Garbe J."/>
            <person name="Badalamenti J.P."/>
            <person name="Herman A."/>
            <person name="Mangelson H."/>
            <person name="Liachko I."/>
            <person name="Sullivan S."/>
            <person name="Sone E.D."/>
            <person name="Koren S."/>
            <person name="Silverstein K.A.T."/>
            <person name="Beckman K.B."/>
            <person name="Gohl D.M."/>
        </authorList>
    </citation>
    <scope>NUCLEOTIDE SEQUENCE</scope>
    <source>
        <strain evidence="1">Duluth1</strain>
        <tissue evidence="1">Whole animal</tissue>
    </source>
</reference>
<dbReference type="EMBL" id="JAIWYP010000014">
    <property type="protein sequence ID" value="KAH3713122.1"/>
    <property type="molecule type" value="Genomic_DNA"/>
</dbReference>
<gene>
    <name evidence="1" type="ORF">DPMN_072903</name>
</gene>
<dbReference type="Proteomes" id="UP000828390">
    <property type="component" value="Unassembled WGS sequence"/>
</dbReference>
<accession>A0A9D4BY64</accession>
<organism evidence="1 2">
    <name type="scientific">Dreissena polymorpha</name>
    <name type="common">Zebra mussel</name>
    <name type="synonym">Mytilus polymorpha</name>
    <dbReference type="NCBI Taxonomy" id="45954"/>
    <lineage>
        <taxon>Eukaryota</taxon>
        <taxon>Metazoa</taxon>
        <taxon>Spiralia</taxon>
        <taxon>Lophotrochozoa</taxon>
        <taxon>Mollusca</taxon>
        <taxon>Bivalvia</taxon>
        <taxon>Autobranchia</taxon>
        <taxon>Heteroconchia</taxon>
        <taxon>Euheterodonta</taxon>
        <taxon>Imparidentia</taxon>
        <taxon>Neoheterodontei</taxon>
        <taxon>Myida</taxon>
        <taxon>Dreissenoidea</taxon>
        <taxon>Dreissenidae</taxon>
        <taxon>Dreissena</taxon>
    </lineage>
</organism>
<keyword evidence="2" id="KW-1185">Reference proteome</keyword>
<proteinExistence type="predicted"/>
<sequence length="89" mass="10253">MRWRQCDNTMADNAIEDGDIAMIPRRQYDMTIALSPPYYRNADHCIVALSHLSSSYSAFSQSYERIVAIVLSHCRHRTFAFSHSRTLAI</sequence>
<reference evidence="1" key="2">
    <citation type="submission" date="2020-11" db="EMBL/GenBank/DDBJ databases">
        <authorList>
            <person name="McCartney M.A."/>
            <person name="Auch B."/>
            <person name="Kono T."/>
            <person name="Mallez S."/>
            <person name="Becker A."/>
            <person name="Gohl D.M."/>
            <person name="Silverstein K.A.T."/>
            <person name="Koren S."/>
            <person name="Bechman K.B."/>
            <person name="Herman A."/>
            <person name="Abrahante J.E."/>
            <person name="Garbe J."/>
        </authorList>
    </citation>
    <scope>NUCLEOTIDE SEQUENCE</scope>
    <source>
        <strain evidence="1">Duluth1</strain>
        <tissue evidence="1">Whole animal</tissue>
    </source>
</reference>
<comment type="caution">
    <text evidence="1">The sequence shown here is derived from an EMBL/GenBank/DDBJ whole genome shotgun (WGS) entry which is preliminary data.</text>
</comment>